<dbReference type="PROSITE" id="PS50110">
    <property type="entry name" value="RESPONSE_REGULATORY"/>
    <property type="match status" value="1"/>
</dbReference>
<accession>A0A4V3AAQ4</accession>
<dbReference type="InterPro" id="IPR003594">
    <property type="entry name" value="HATPase_dom"/>
</dbReference>
<evidence type="ECO:0000256" key="3">
    <source>
        <dbReference type="ARBA" id="ARBA00022553"/>
    </source>
</evidence>
<dbReference type="EC" id="2.7.13.3" evidence="2"/>
<feature type="domain" description="Response regulatory" evidence="7">
    <location>
        <begin position="440"/>
        <end position="554"/>
    </location>
</feature>
<dbReference type="EMBL" id="SMSJ01000001">
    <property type="protein sequence ID" value="TDH64445.1"/>
    <property type="molecule type" value="Genomic_DNA"/>
</dbReference>
<gene>
    <name evidence="8" type="ORF">E2C06_00425</name>
</gene>
<dbReference type="InterPro" id="IPR035965">
    <property type="entry name" value="PAS-like_dom_sf"/>
</dbReference>
<dbReference type="InterPro" id="IPR005467">
    <property type="entry name" value="His_kinase_dom"/>
</dbReference>
<dbReference type="SUPFAM" id="SSF52172">
    <property type="entry name" value="CheY-like"/>
    <property type="match status" value="1"/>
</dbReference>
<sequence>MSPIRRWRVPCSGWRSRPRSHRSTGRRWPRSSPTSGGCRGGWRVANRGLLRRAARAPGFLDSFRLLSDPAPEGLAVLDAEGRVLAANPALATLAGPLAALRPGTLVAFILAPAAREAFAAALAAGLVGEIPAPLRALPGDPAAPADAEWLVRLTPLPKTAGPAARLLLRVEDRTQARRAESRMAEAGRFETVGRLAGGVAHDFNNLLTAIMSGAGAVRAAGMPEAAAAELVLIEDAAKRGAALVRQLLAFARQQQLQPRLLALNEAVLTIAPLLRRLLGQAVRLELALDAPGRWVKADPTQLDQVILNLAVNARDAMPKGGTLRIATGHRMVLRPEGEGALPPGRWVVLEVGDTGDGIAPEVLPRLFEPFFTTRLDQGGTGLGLATVQGIVAQSGGHISVESRLGQGTTFRIHLPRQAAAAAPKIGKPDPPAAAPVSGAPILLVEDEAPLRLLGTRLLERDGHTVLAADSAETALAMVEAGPEPGLLVSDVAMPGADGVELACRLRQRWPAMPVLLLSGYAETMLHRDLAADGFRYLGKPFGPAELLREVTAALNGQGEEGA</sequence>
<keyword evidence="3 4" id="KW-0597">Phosphoprotein</keyword>
<protein>
    <recommendedName>
        <fullName evidence="2">histidine kinase</fullName>
        <ecNumber evidence="2">2.7.13.3</ecNumber>
    </recommendedName>
</protein>
<dbReference type="SMART" id="SM00388">
    <property type="entry name" value="HisKA"/>
    <property type="match status" value="1"/>
</dbReference>
<dbReference type="SMART" id="SM00448">
    <property type="entry name" value="REC"/>
    <property type="match status" value="1"/>
</dbReference>
<dbReference type="PANTHER" id="PTHR43065:SF42">
    <property type="entry name" value="TWO-COMPONENT SENSOR PPRA"/>
    <property type="match status" value="1"/>
</dbReference>
<feature type="compositionally biased region" description="Basic residues" evidence="5">
    <location>
        <begin position="16"/>
        <end position="29"/>
    </location>
</feature>
<dbReference type="Pfam" id="PF08448">
    <property type="entry name" value="PAS_4"/>
    <property type="match status" value="1"/>
</dbReference>
<evidence type="ECO:0000256" key="4">
    <source>
        <dbReference type="PROSITE-ProRule" id="PRU00169"/>
    </source>
</evidence>
<dbReference type="GO" id="GO:0000155">
    <property type="term" value="F:phosphorelay sensor kinase activity"/>
    <property type="evidence" value="ECO:0007669"/>
    <property type="project" value="InterPro"/>
</dbReference>
<feature type="modified residue" description="4-aspartylphosphate" evidence="4">
    <location>
        <position position="490"/>
    </location>
</feature>
<dbReference type="InterPro" id="IPR036097">
    <property type="entry name" value="HisK_dim/P_sf"/>
</dbReference>
<proteinExistence type="predicted"/>
<dbReference type="InterPro" id="IPR013656">
    <property type="entry name" value="PAS_4"/>
</dbReference>
<dbReference type="Pfam" id="PF02518">
    <property type="entry name" value="HATPase_c"/>
    <property type="match status" value="1"/>
</dbReference>
<dbReference type="OrthoDB" id="9796100at2"/>
<evidence type="ECO:0000256" key="1">
    <source>
        <dbReference type="ARBA" id="ARBA00000085"/>
    </source>
</evidence>
<comment type="caution">
    <text evidence="8">The sequence shown here is derived from an EMBL/GenBank/DDBJ whole genome shotgun (WGS) entry which is preliminary data.</text>
</comment>
<dbReference type="InterPro" id="IPR036890">
    <property type="entry name" value="HATPase_C_sf"/>
</dbReference>
<dbReference type="SUPFAM" id="SSF47384">
    <property type="entry name" value="Homodimeric domain of signal transducing histidine kinase"/>
    <property type="match status" value="1"/>
</dbReference>
<reference evidence="8 9" key="1">
    <citation type="journal article" date="2016" name="J. Microbiol.">
        <title>Dankookia rubra gen. nov., sp. nov., an alphaproteobacterium isolated from sediment of a shallow stream.</title>
        <authorList>
            <person name="Kim W.H."/>
            <person name="Kim D.H."/>
            <person name="Kang K."/>
            <person name="Ahn T.Y."/>
        </authorList>
    </citation>
    <scope>NUCLEOTIDE SEQUENCE [LARGE SCALE GENOMIC DNA]</scope>
    <source>
        <strain evidence="8 9">JCM30602</strain>
    </source>
</reference>
<comment type="catalytic activity">
    <reaction evidence="1">
        <text>ATP + protein L-histidine = ADP + protein N-phospho-L-histidine.</text>
        <dbReference type="EC" id="2.7.13.3"/>
    </reaction>
</comment>
<name>A0A4V3AAQ4_9PROT</name>
<feature type="domain" description="Histidine kinase" evidence="6">
    <location>
        <begin position="198"/>
        <end position="418"/>
    </location>
</feature>
<feature type="region of interest" description="Disordered" evidence="5">
    <location>
        <begin position="12"/>
        <end position="39"/>
    </location>
</feature>
<dbReference type="Gene3D" id="3.30.450.20">
    <property type="entry name" value="PAS domain"/>
    <property type="match status" value="1"/>
</dbReference>
<dbReference type="PROSITE" id="PS50109">
    <property type="entry name" value="HIS_KIN"/>
    <property type="match status" value="1"/>
</dbReference>
<dbReference type="PRINTS" id="PR00344">
    <property type="entry name" value="BCTRLSENSOR"/>
</dbReference>
<dbReference type="InterPro" id="IPR001789">
    <property type="entry name" value="Sig_transdc_resp-reg_receiver"/>
</dbReference>
<dbReference type="Pfam" id="PF00072">
    <property type="entry name" value="Response_reg"/>
    <property type="match status" value="1"/>
</dbReference>
<evidence type="ECO:0000259" key="6">
    <source>
        <dbReference type="PROSITE" id="PS50109"/>
    </source>
</evidence>
<dbReference type="PANTHER" id="PTHR43065">
    <property type="entry name" value="SENSOR HISTIDINE KINASE"/>
    <property type="match status" value="1"/>
</dbReference>
<dbReference type="Gene3D" id="3.40.50.2300">
    <property type="match status" value="1"/>
</dbReference>
<dbReference type="Proteomes" id="UP000295096">
    <property type="component" value="Unassembled WGS sequence"/>
</dbReference>
<dbReference type="AlphaFoldDB" id="A0A4V3AAQ4"/>
<dbReference type="SMART" id="SM00387">
    <property type="entry name" value="HATPase_c"/>
    <property type="match status" value="1"/>
</dbReference>
<dbReference type="InterPro" id="IPR003661">
    <property type="entry name" value="HisK_dim/P_dom"/>
</dbReference>
<dbReference type="SUPFAM" id="SSF55874">
    <property type="entry name" value="ATPase domain of HSP90 chaperone/DNA topoisomerase II/histidine kinase"/>
    <property type="match status" value="1"/>
</dbReference>
<evidence type="ECO:0000313" key="9">
    <source>
        <dbReference type="Proteomes" id="UP000295096"/>
    </source>
</evidence>
<evidence type="ECO:0000256" key="2">
    <source>
        <dbReference type="ARBA" id="ARBA00012438"/>
    </source>
</evidence>
<dbReference type="CDD" id="cd00082">
    <property type="entry name" value="HisKA"/>
    <property type="match status" value="1"/>
</dbReference>
<evidence type="ECO:0000313" key="8">
    <source>
        <dbReference type="EMBL" id="TDH64445.1"/>
    </source>
</evidence>
<dbReference type="SUPFAM" id="SSF55785">
    <property type="entry name" value="PYP-like sensor domain (PAS domain)"/>
    <property type="match status" value="1"/>
</dbReference>
<keyword evidence="9" id="KW-1185">Reference proteome</keyword>
<dbReference type="InterPro" id="IPR011006">
    <property type="entry name" value="CheY-like_superfamily"/>
</dbReference>
<dbReference type="Gene3D" id="1.10.287.130">
    <property type="match status" value="1"/>
</dbReference>
<dbReference type="Gene3D" id="3.30.565.10">
    <property type="entry name" value="Histidine kinase-like ATPase, C-terminal domain"/>
    <property type="match status" value="1"/>
</dbReference>
<organism evidence="8 9">
    <name type="scientific">Dankookia rubra</name>
    <dbReference type="NCBI Taxonomy" id="1442381"/>
    <lineage>
        <taxon>Bacteria</taxon>
        <taxon>Pseudomonadati</taxon>
        <taxon>Pseudomonadota</taxon>
        <taxon>Alphaproteobacteria</taxon>
        <taxon>Acetobacterales</taxon>
        <taxon>Roseomonadaceae</taxon>
        <taxon>Dankookia</taxon>
    </lineage>
</organism>
<evidence type="ECO:0000259" key="7">
    <source>
        <dbReference type="PROSITE" id="PS50110"/>
    </source>
</evidence>
<evidence type="ECO:0000256" key="5">
    <source>
        <dbReference type="SAM" id="MobiDB-lite"/>
    </source>
</evidence>
<dbReference type="InterPro" id="IPR004358">
    <property type="entry name" value="Sig_transdc_His_kin-like_C"/>
</dbReference>